<dbReference type="KEGG" id="ddd:Dda3937_01723"/>
<dbReference type="STRING" id="198628.Dda3937_01723"/>
<keyword evidence="2" id="KW-1185">Reference proteome</keyword>
<dbReference type="eggNOG" id="COG1475">
    <property type="taxonomic scope" value="Bacteria"/>
</dbReference>
<dbReference type="AlphaFoldDB" id="E0SAG9"/>
<evidence type="ECO:0000313" key="2">
    <source>
        <dbReference type="Proteomes" id="UP000006859"/>
    </source>
</evidence>
<evidence type="ECO:0000313" key="1">
    <source>
        <dbReference type="EMBL" id="ADM97027.1"/>
    </source>
</evidence>
<dbReference type="EMBL" id="CP002038">
    <property type="protein sequence ID" value="ADM97027.1"/>
    <property type="molecule type" value="Genomic_DNA"/>
</dbReference>
<reference evidence="1 2" key="1">
    <citation type="journal article" date="2011" name="J. Bacteriol.">
        <title>Genome sequence of the plant-pathogenic bacterium Dickeya dadantii 3937.</title>
        <authorList>
            <person name="Glasner J.D."/>
            <person name="Yang C.H."/>
            <person name="Reverchon S."/>
            <person name="Hugouvieux-Cotte-Pattat N."/>
            <person name="Condemine G."/>
            <person name="Bohin J.P."/>
            <person name="Van Gijsegem F."/>
            <person name="Yang S."/>
            <person name="Franza T."/>
            <person name="Expert D."/>
            <person name="Plunkett G. III"/>
            <person name="San Francisco M.J."/>
            <person name="Charkowski A.O."/>
            <person name="Py B."/>
            <person name="Bell K."/>
            <person name="Rauscher L."/>
            <person name="Rodriguez-Palenzuela P."/>
            <person name="Toussaint A."/>
            <person name="Holeva M.C."/>
            <person name="He S.Y."/>
            <person name="Douet V."/>
            <person name="Boccara M."/>
            <person name="Blanco C."/>
            <person name="Toth I."/>
            <person name="Anderson B.D."/>
            <person name="Biehl B.S."/>
            <person name="Mau B."/>
            <person name="Flynn S.M."/>
            <person name="Barras F."/>
            <person name="Lindeberg M."/>
            <person name="Birch P.R."/>
            <person name="Tsuyumu S."/>
            <person name="Shi X."/>
            <person name="Hibbing M."/>
            <person name="Yap M.N."/>
            <person name="Carpentier M."/>
            <person name="Dassa E."/>
            <person name="Umehara M."/>
            <person name="Kim J.F."/>
            <person name="Rusch M."/>
            <person name="Soni P."/>
            <person name="Mayhew G.F."/>
            <person name="Fouts D.E."/>
            <person name="Gill S.R."/>
            <person name="Blattner F.R."/>
            <person name="Keen N.T."/>
            <person name="Perna N.T."/>
        </authorList>
    </citation>
    <scope>NUCLEOTIDE SEQUENCE [LARGE SCALE GENOMIC DNA]</scope>
    <source>
        <strain evidence="1 2">3937</strain>
    </source>
</reference>
<protein>
    <submittedName>
        <fullName evidence="1">Uknown</fullName>
    </submittedName>
</protein>
<dbReference type="Proteomes" id="UP000006859">
    <property type="component" value="Chromosome"/>
</dbReference>
<name>E0SAG9_DICD3</name>
<dbReference type="HOGENOM" id="CLU_061563_0_0_6"/>
<accession>E0SAG9</accession>
<organism evidence="1 2">
    <name type="scientific">Dickeya dadantii (strain 3937)</name>
    <name type="common">Erwinia chrysanthemi (strain 3937)</name>
    <dbReference type="NCBI Taxonomy" id="198628"/>
    <lineage>
        <taxon>Bacteria</taxon>
        <taxon>Pseudomonadati</taxon>
        <taxon>Pseudomonadota</taxon>
        <taxon>Gammaproteobacteria</taxon>
        <taxon>Enterobacterales</taxon>
        <taxon>Pectobacteriaceae</taxon>
        <taxon>Dickeya</taxon>
    </lineage>
</organism>
<proteinExistence type="predicted"/>
<sequence>MRSILACMWMGISELRRCVIGLFGSWFFNFHLRGNIMSGQNIDFIDLENIKLDDKNPRLPSSFRKKKIGESDIVNWMLNDASIIELMLAIGQSGFFIGESLLVIPDEHESGKYIVVEGNRRLTSVMLLNEPSLATSQKIKIEKVLNETTERPTKLPCIIFKSREDINKYLGYRHITGVKSWGILPKARYLNELSKELNETDFTVKCRKLAKTIGSRSDYVRSLLTAYELYLKIEDQAFFKIKALDETTLHFNYLSDSLSRENIRDYINVDIKSNEPTSHVDIEKLELLTKWFFEKNDNGRSRVLGDSKHLGMLDKVLGDKDAEEYFRTGEGSIVEAYNLVSVTADSFNQEIDLSLAGLKRANNIIHNVEQHHDSVKTKLKEIFTLAKNMKVIIESMAEEKWDD</sequence>
<gene>
    <name evidence="1" type="ordered locus">Dda3937_01723</name>
</gene>